<comment type="catalytic activity">
    <reaction evidence="10 11">
        <text>3-O-(beta-D-galactosyl-(1-&gt;3)-beta-D-galactosyl-(1-&gt;4)-beta-D-xylosyl)-L-seryl-[protein] + UDP-alpha-D-glucuronate = 3-O-(beta-D-GlcA-(1-&gt;3)-beta-D-Gal-(1-&gt;3)-beta-D-Gal-(1-&gt;4)-beta-D-Xyl)-L-seryl-[protein] + UDP + H(+)</text>
        <dbReference type="Rhea" id="RHEA:24168"/>
        <dbReference type="Rhea" id="RHEA-COMP:12571"/>
        <dbReference type="Rhea" id="RHEA-COMP:12573"/>
        <dbReference type="ChEBI" id="CHEBI:15378"/>
        <dbReference type="ChEBI" id="CHEBI:58052"/>
        <dbReference type="ChEBI" id="CHEBI:58223"/>
        <dbReference type="ChEBI" id="CHEBI:132090"/>
        <dbReference type="ChEBI" id="CHEBI:132093"/>
        <dbReference type="EC" id="2.4.1.135"/>
    </reaction>
</comment>
<evidence type="ECO:0000256" key="8">
    <source>
        <dbReference type="ARBA" id="ARBA00023136"/>
    </source>
</evidence>
<dbReference type="PANTHER" id="PTHR10896">
    <property type="entry name" value="GALACTOSYLGALACTOSYLXYLOSYLPROTEIN 3-BETA-GLUCURONOSYLTRANSFERASE BETA-1,3-GLUCURONYLTRANSFERASE"/>
    <property type="match status" value="1"/>
</dbReference>
<keyword evidence="8" id="KW-0472">Membrane</keyword>
<comment type="subcellular location">
    <subcellularLocation>
        <location evidence="11">Golgi apparatus membrane</location>
        <topology evidence="11">Single-pass type II membrane protein</topology>
    </subcellularLocation>
    <subcellularLocation>
        <location evidence="1">Membrane</location>
        <topology evidence="1">Single-pass type II membrane protein</topology>
    </subcellularLocation>
</comment>
<dbReference type="Pfam" id="PF03360">
    <property type="entry name" value="Glyco_transf_43"/>
    <property type="match status" value="1"/>
</dbReference>
<evidence type="ECO:0000256" key="6">
    <source>
        <dbReference type="ARBA" id="ARBA00022968"/>
    </source>
</evidence>
<evidence type="ECO:0000256" key="3">
    <source>
        <dbReference type="ARBA" id="ARBA00012641"/>
    </source>
</evidence>
<evidence type="ECO:0000256" key="11">
    <source>
        <dbReference type="RuleBase" id="RU363127"/>
    </source>
</evidence>
<dbReference type="Proteomes" id="UP001162162">
    <property type="component" value="Unassembled WGS sequence"/>
</dbReference>
<evidence type="ECO:0000256" key="7">
    <source>
        <dbReference type="ARBA" id="ARBA00022989"/>
    </source>
</evidence>
<name>A0AAV8XTU5_9CUCU</name>
<dbReference type="GO" id="GO:0005975">
    <property type="term" value="P:carbohydrate metabolic process"/>
    <property type="evidence" value="ECO:0007669"/>
    <property type="project" value="TreeGrafter"/>
</dbReference>
<comment type="cofactor">
    <cofactor evidence="11">
        <name>Mn(2+)</name>
        <dbReference type="ChEBI" id="CHEBI:29035"/>
    </cofactor>
</comment>
<accession>A0AAV8XTU5</accession>
<protein>
    <recommendedName>
        <fullName evidence="3 11">Galactosylgalactosylxylosylprotein 3-beta-glucuronosyltransferase</fullName>
        <ecNumber evidence="3 11">2.4.1.135</ecNumber>
    </recommendedName>
</protein>
<dbReference type="PANTHER" id="PTHR10896:SF50">
    <property type="entry name" value="GALACTOSYLGALACTOSYLXYLOSYLPROTEIN 3-BETA-GLUCURONOSYLTRANSFERASE P"/>
    <property type="match status" value="1"/>
</dbReference>
<keyword evidence="11" id="KW-0333">Golgi apparatus</keyword>
<comment type="pathway">
    <text evidence="11">Protein modification; protein glycosylation.</text>
</comment>
<dbReference type="GO" id="GO:0015018">
    <property type="term" value="F:galactosylgalactosylxylosylprotein 3-beta-glucuronosyltransferase activity"/>
    <property type="evidence" value="ECO:0007669"/>
    <property type="project" value="UniProtKB-UniRule"/>
</dbReference>
<comment type="caution">
    <text evidence="12">The sequence shown here is derived from an EMBL/GenBank/DDBJ whole genome shotgun (WGS) entry which is preliminary data.</text>
</comment>
<keyword evidence="9" id="KW-0325">Glycoprotein</keyword>
<evidence type="ECO:0000256" key="10">
    <source>
        <dbReference type="ARBA" id="ARBA00047979"/>
    </source>
</evidence>
<keyword evidence="7" id="KW-1133">Transmembrane helix</keyword>
<dbReference type="GO" id="GO:0046872">
    <property type="term" value="F:metal ion binding"/>
    <property type="evidence" value="ECO:0007669"/>
    <property type="project" value="UniProtKB-KW"/>
</dbReference>
<dbReference type="GO" id="GO:0050650">
    <property type="term" value="P:chondroitin sulfate proteoglycan biosynthetic process"/>
    <property type="evidence" value="ECO:0007669"/>
    <property type="project" value="TreeGrafter"/>
</dbReference>
<evidence type="ECO:0000313" key="13">
    <source>
        <dbReference type="Proteomes" id="UP001162162"/>
    </source>
</evidence>
<dbReference type="InterPro" id="IPR005027">
    <property type="entry name" value="Glyco_trans_43"/>
</dbReference>
<keyword evidence="6 11" id="KW-0735">Signal-anchor</keyword>
<comment type="similarity">
    <text evidence="2 11">Belongs to the glycosyltransferase 43 family.</text>
</comment>
<evidence type="ECO:0000256" key="4">
    <source>
        <dbReference type="ARBA" id="ARBA00022679"/>
    </source>
</evidence>
<dbReference type="Gene3D" id="3.90.550.10">
    <property type="entry name" value="Spore Coat Polysaccharide Biosynthesis Protein SpsA, Chain A"/>
    <property type="match status" value="1"/>
</dbReference>
<dbReference type="AlphaFoldDB" id="A0AAV8XTU5"/>
<proteinExistence type="inferred from homology"/>
<keyword evidence="5" id="KW-0812">Transmembrane</keyword>
<evidence type="ECO:0000256" key="5">
    <source>
        <dbReference type="ARBA" id="ARBA00022692"/>
    </source>
</evidence>
<keyword evidence="4 11" id="KW-0808">Transferase</keyword>
<dbReference type="GO" id="GO:0000139">
    <property type="term" value="C:Golgi membrane"/>
    <property type="evidence" value="ECO:0007669"/>
    <property type="project" value="UniProtKB-SubCell"/>
</dbReference>
<keyword evidence="11" id="KW-0464">Manganese</keyword>
<evidence type="ECO:0000256" key="9">
    <source>
        <dbReference type="ARBA" id="ARBA00023180"/>
    </source>
</evidence>
<dbReference type="EMBL" id="JAPWTK010000324">
    <property type="protein sequence ID" value="KAJ8942477.1"/>
    <property type="molecule type" value="Genomic_DNA"/>
</dbReference>
<dbReference type="SUPFAM" id="SSF53448">
    <property type="entry name" value="Nucleotide-diphospho-sugar transferases"/>
    <property type="match status" value="1"/>
</dbReference>
<reference evidence="12" key="1">
    <citation type="journal article" date="2023" name="Insect Mol. Biol.">
        <title>Genome sequencing provides insights into the evolution of gene families encoding plant cell wall-degrading enzymes in longhorned beetles.</title>
        <authorList>
            <person name="Shin N.R."/>
            <person name="Okamura Y."/>
            <person name="Kirsch R."/>
            <person name="Pauchet Y."/>
        </authorList>
    </citation>
    <scope>NUCLEOTIDE SEQUENCE</scope>
    <source>
        <strain evidence="12">AMC_N1</strain>
    </source>
</reference>
<organism evidence="12 13">
    <name type="scientific">Aromia moschata</name>
    <dbReference type="NCBI Taxonomy" id="1265417"/>
    <lineage>
        <taxon>Eukaryota</taxon>
        <taxon>Metazoa</taxon>
        <taxon>Ecdysozoa</taxon>
        <taxon>Arthropoda</taxon>
        <taxon>Hexapoda</taxon>
        <taxon>Insecta</taxon>
        <taxon>Pterygota</taxon>
        <taxon>Neoptera</taxon>
        <taxon>Endopterygota</taxon>
        <taxon>Coleoptera</taxon>
        <taxon>Polyphaga</taxon>
        <taxon>Cucujiformia</taxon>
        <taxon>Chrysomeloidea</taxon>
        <taxon>Cerambycidae</taxon>
        <taxon>Cerambycinae</taxon>
        <taxon>Callichromatini</taxon>
        <taxon>Aromia</taxon>
    </lineage>
</organism>
<keyword evidence="11" id="KW-0479">Metal-binding</keyword>
<keyword evidence="13" id="KW-1185">Reference proteome</keyword>
<dbReference type="InterPro" id="IPR029044">
    <property type="entry name" value="Nucleotide-diphossugar_trans"/>
</dbReference>
<evidence type="ECO:0000256" key="2">
    <source>
        <dbReference type="ARBA" id="ARBA00007706"/>
    </source>
</evidence>
<gene>
    <name evidence="12" type="ORF">NQ318_017771</name>
</gene>
<evidence type="ECO:0000313" key="12">
    <source>
        <dbReference type="EMBL" id="KAJ8942477.1"/>
    </source>
</evidence>
<dbReference type="EC" id="2.4.1.135" evidence="3 11"/>
<sequence>MPIQEFSTLLTTTTPTTWNYSTSSSGVDQLTRHLSRMIECNHGRAFSQLCPQIRYTKRVSMFPVGLIAKAGVSSPIVQDGVFSGFYDGWIGGRKFAVDMAGFAVSVKFLIDRPKASMPLNPASKRMDIGVAHTDKEECTFTSARHVKIQQFKSYNAQANSSLARVYFEAENLWLAIAIARCEILMLKLKQYGAVDDFTTYV</sequence>
<evidence type="ECO:0000256" key="1">
    <source>
        <dbReference type="ARBA" id="ARBA00004606"/>
    </source>
</evidence>